<proteinExistence type="predicted"/>
<sequence>MKKDSVNILCLYWVGDFRGRDYTENDIVRLRQSVDKHIDRPYTFYCLTNDVNAVIPAEKILLKYNWPGWWSKMEIHRPDLPQGKTLYMDLDSHVVRSLAPILDFPSSELTMFNSRSHKKYSYSESNIGKLVNRYQ</sequence>
<comment type="caution">
    <text evidence="1">The sequence shown here is derived from an EMBL/GenBank/DDBJ whole genome shotgun (WGS) entry which is preliminary data.</text>
</comment>
<reference evidence="1" key="1">
    <citation type="journal article" date="2015" name="Nature">
        <title>Complex archaea that bridge the gap between prokaryotes and eukaryotes.</title>
        <authorList>
            <person name="Spang A."/>
            <person name="Saw J.H."/>
            <person name="Jorgensen S.L."/>
            <person name="Zaremba-Niedzwiedzka K."/>
            <person name="Martijn J."/>
            <person name="Lind A.E."/>
            <person name="van Eijk R."/>
            <person name="Schleper C."/>
            <person name="Guy L."/>
            <person name="Ettema T.J."/>
        </authorList>
    </citation>
    <scope>NUCLEOTIDE SEQUENCE</scope>
</reference>
<feature type="non-terminal residue" evidence="1">
    <location>
        <position position="135"/>
    </location>
</feature>
<name>A0A0F8WWW3_9ZZZZ</name>
<accession>A0A0F8WWW3</accession>
<protein>
    <submittedName>
        <fullName evidence="1">Uncharacterized protein</fullName>
    </submittedName>
</protein>
<dbReference type="EMBL" id="LAZR01062610">
    <property type="protein sequence ID" value="KKK61173.1"/>
    <property type="molecule type" value="Genomic_DNA"/>
</dbReference>
<dbReference type="SUPFAM" id="SSF53448">
    <property type="entry name" value="Nucleotide-diphospho-sugar transferases"/>
    <property type="match status" value="1"/>
</dbReference>
<dbReference type="AlphaFoldDB" id="A0A0F8WWW3"/>
<organism evidence="1">
    <name type="scientific">marine sediment metagenome</name>
    <dbReference type="NCBI Taxonomy" id="412755"/>
    <lineage>
        <taxon>unclassified sequences</taxon>
        <taxon>metagenomes</taxon>
        <taxon>ecological metagenomes</taxon>
    </lineage>
</organism>
<gene>
    <name evidence="1" type="ORF">LCGC14_3016960</name>
</gene>
<dbReference type="InterPro" id="IPR029044">
    <property type="entry name" value="Nucleotide-diphossugar_trans"/>
</dbReference>
<evidence type="ECO:0000313" key="1">
    <source>
        <dbReference type="EMBL" id="KKK61173.1"/>
    </source>
</evidence>